<keyword evidence="11" id="KW-0186">Copper</keyword>
<keyword evidence="12 19" id="KW-0472">Membrane</keyword>
<dbReference type="PROSITE" id="PS00078">
    <property type="entry name" value="COX2"/>
    <property type="match status" value="1"/>
</dbReference>
<evidence type="ECO:0000256" key="16">
    <source>
        <dbReference type="ARBA" id="ARBA00047816"/>
    </source>
</evidence>
<evidence type="ECO:0000256" key="3">
    <source>
        <dbReference type="ARBA" id="ARBA00012949"/>
    </source>
</evidence>
<dbReference type="PANTHER" id="PTHR22888">
    <property type="entry name" value="CYTOCHROME C OXIDASE, SUBUNIT II"/>
    <property type="match status" value="1"/>
</dbReference>
<dbReference type="Pfam" id="PF00116">
    <property type="entry name" value="COX2"/>
    <property type="match status" value="1"/>
</dbReference>
<comment type="subcellular location">
    <subcellularLocation>
        <location evidence="1">Membrane</location>
        <topology evidence="1">Multi-pass membrane protein</topology>
    </subcellularLocation>
</comment>
<evidence type="ECO:0000256" key="15">
    <source>
        <dbReference type="ARBA" id="ARBA00031399"/>
    </source>
</evidence>
<feature type="domain" description="Cytochrome oxidase subunit II copper A binding" evidence="20">
    <location>
        <begin position="138"/>
        <end position="275"/>
    </location>
</feature>
<evidence type="ECO:0000256" key="10">
    <source>
        <dbReference type="ARBA" id="ARBA00022989"/>
    </source>
</evidence>
<dbReference type="EMBL" id="JAUHJR010000001">
    <property type="protein sequence ID" value="MDN4160699.1"/>
    <property type="molecule type" value="Genomic_DNA"/>
</dbReference>
<name>A0ABT8ERD2_9ACTN</name>
<evidence type="ECO:0000256" key="7">
    <source>
        <dbReference type="ARBA" id="ARBA00022723"/>
    </source>
</evidence>
<reference evidence="22" key="1">
    <citation type="submission" date="2023-06" db="EMBL/GenBank/DDBJ databases">
        <title>Draft genome sequence of Nocardioides sp. SOB72.</title>
        <authorList>
            <person name="Zhang G."/>
        </authorList>
    </citation>
    <scope>NUCLEOTIDE SEQUENCE</scope>
    <source>
        <strain evidence="22">SOB72</strain>
    </source>
</reference>
<comment type="caution">
    <text evidence="22">The sequence shown here is derived from an EMBL/GenBank/DDBJ whole genome shotgun (WGS) entry which is preliminary data.</text>
</comment>
<sequence>MGLQLPPRGVGKARRGRRAPLLAAVLGIAVVLLAGCSSENRDDWKNLAMPSPATEQGESTLALWQGAWVAALLTGVVVWALIFWVVWRYRRRSADEIPIQTRYNLPLEIFYTVAPIIMVIVFFSHTVRVQNIVLDDPTPDNTVEVVGQQWSWTFNHGVGEQDPSANDDLTDDEFAYDQYAYVSGTGSDIPTLVLPVDQTTRFNLYSPDVIHDFGVPAFLIKMDVIPGRVNHYQVTPTEIGTYSGKCYELCGVYHSRMLFNVEVVSQEDYAAYVADLAETDNTSDAPLIGGENADTQVGLTSEADEYAEGDAE</sequence>
<evidence type="ECO:0000256" key="9">
    <source>
        <dbReference type="ARBA" id="ARBA00022982"/>
    </source>
</evidence>
<keyword evidence="7" id="KW-0479">Metal-binding</keyword>
<evidence type="ECO:0000313" key="22">
    <source>
        <dbReference type="EMBL" id="MDN4160699.1"/>
    </source>
</evidence>
<comment type="catalytic activity">
    <reaction evidence="16">
        <text>4 Fe(II)-[cytochrome c] + O2 + 8 H(+)(in) = 4 Fe(III)-[cytochrome c] + 2 H2O + 4 H(+)(out)</text>
        <dbReference type="Rhea" id="RHEA:11436"/>
        <dbReference type="Rhea" id="RHEA-COMP:10350"/>
        <dbReference type="Rhea" id="RHEA-COMP:14399"/>
        <dbReference type="ChEBI" id="CHEBI:15377"/>
        <dbReference type="ChEBI" id="CHEBI:15378"/>
        <dbReference type="ChEBI" id="CHEBI:15379"/>
        <dbReference type="ChEBI" id="CHEBI:29033"/>
        <dbReference type="ChEBI" id="CHEBI:29034"/>
        <dbReference type="EC" id="7.1.1.9"/>
    </reaction>
</comment>
<dbReference type="EC" id="7.1.1.9" evidence="3"/>
<dbReference type="RefSeq" id="WP_300959556.1">
    <property type="nucleotide sequence ID" value="NZ_JAUHJR010000001.1"/>
</dbReference>
<evidence type="ECO:0000256" key="18">
    <source>
        <dbReference type="SAM" id="MobiDB-lite"/>
    </source>
</evidence>
<evidence type="ECO:0000256" key="8">
    <source>
        <dbReference type="ARBA" id="ARBA00022967"/>
    </source>
</evidence>
<keyword evidence="8" id="KW-1278">Translocase</keyword>
<evidence type="ECO:0000259" key="21">
    <source>
        <dbReference type="PROSITE" id="PS50999"/>
    </source>
</evidence>
<comment type="similarity">
    <text evidence="2">Belongs to the cytochrome c oxidase subunit 2 family.</text>
</comment>
<feature type="compositionally biased region" description="Acidic residues" evidence="18">
    <location>
        <begin position="302"/>
        <end position="312"/>
    </location>
</feature>
<feature type="transmembrane region" description="Helical" evidence="19">
    <location>
        <begin position="62"/>
        <end position="87"/>
    </location>
</feature>
<evidence type="ECO:0000256" key="1">
    <source>
        <dbReference type="ARBA" id="ARBA00004141"/>
    </source>
</evidence>
<keyword evidence="6 19" id="KW-0812">Transmembrane</keyword>
<evidence type="ECO:0000256" key="6">
    <source>
        <dbReference type="ARBA" id="ARBA00022692"/>
    </source>
</evidence>
<dbReference type="InterPro" id="IPR014222">
    <property type="entry name" value="Cyt_c_oxidase_su2"/>
</dbReference>
<keyword evidence="4" id="KW-0813">Transport</keyword>
<dbReference type="InterPro" id="IPR011759">
    <property type="entry name" value="Cyt_c_oxidase_su2_TM_dom"/>
</dbReference>
<dbReference type="InterPro" id="IPR036257">
    <property type="entry name" value="Cyt_c_oxidase_su2_TM_sf"/>
</dbReference>
<dbReference type="PROSITE" id="PS50999">
    <property type="entry name" value="COX2_TM"/>
    <property type="match status" value="1"/>
</dbReference>
<evidence type="ECO:0000256" key="2">
    <source>
        <dbReference type="ARBA" id="ARBA00007866"/>
    </source>
</evidence>
<gene>
    <name evidence="22" type="primary">coxB</name>
    <name evidence="22" type="ORF">QWY29_04985</name>
</gene>
<feature type="transmembrane region" description="Helical" evidence="19">
    <location>
        <begin position="108"/>
        <end position="127"/>
    </location>
</feature>
<dbReference type="PANTHER" id="PTHR22888:SF9">
    <property type="entry name" value="CYTOCHROME C OXIDASE SUBUNIT 2"/>
    <property type="match status" value="1"/>
</dbReference>
<keyword evidence="5" id="KW-0679">Respiratory chain</keyword>
<dbReference type="CDD" id="cd13919">
    <property type="entry name" value="CuRO_HCO_II_like_5"/>
    <property type="match status" value="1"/>
</dbReference>
<dbReference type="SUPFAM" id="SSF81464">
    <property type="entry name" value="Cytochrome c oxidase subunit II-like, transmembrane region"/>
    <property type="match status" value="1"/>
</dbReference>
<proteinExistence type="inferred from homology"/>
<comment type="function">
    <text evidence="13">Subunits I and II form the functional core of the enzyme complex. Electrons originating in cytochrome c are transferred via heme a and Cu(A) to the binuclear center formed by heme a3 and Cu(B).</text>
</comment>
<evidence type="ECO:0000256" key="14">
    <source>
        <dbReference type="ARBA" id="ARBA00031389"/>
    </source>
</evidence>
<organism evidence="22 23">
    <name type="scientific">Nocardioides abyssi</name>
    <dbReference type="NCBI Taxonomy" id="3058370"/>
    <lineage>
        <taxon>Bacteria</taxon>
        <taxon>Bacillati</taxon>
        <taxon>Actinomycetota</taxon>
        <taxon>Actinomycetes</taxon>
        <taxon>Propionibacteriales</taxon>
        <taxon>Nocardioidaceae</taxon>
        <taxon>Nocardioides</taxon>
    </lineage>
</organism>
<accession>A0ABT8ERD2</accession>
<dbReference type="Proteomes" id="UP001168537">
    <property type="component" value="Unassembled WGS sequence"/>
</dbReference>
<evidence type="ECO:0000256" key="5">
    <source>
        <dbReference type="ARBA" id="ARBA00022660"/>
    </source>
</evidence>
<evidence type="ECO:0000256" key="11">
    <source>
        <dbReference type="ARBA" id="ARBA00023008"/>
    </source>
</evidence>
<dbReference type="SUPFAM" id="SSF49503">
    <property type="entry name" value="Cupredoxins"/>
    <property type="match status" value="1"/>
</dbReference>
<keyword evidence="10 19" id="KW-1133">Transmembrane helix</keyword>
<dbReference type="NCBIfam" id="TIGR02866">
    <property type="entry name" value="CoxB"/>
    <property type="match status" value="1"/>
</dbReference>
<evidence type="ECO:0000256" key="17">
    <source>
        <dbReference type="ARBA" id="ARBA00050058"/>
    </source>
</evidence>
<keyword evidence="9" id="KW-0249">Electron transport</keyword>
<dbReference type="InterPro" id="IPR002429">
    <property type="entry name" value="CcO_II-like_C"/>
</dbReference>
<evidence type="ECO:0000256" key="19">
    <source>
        <dbReference type="SAM" id="Phobius"/>
    </source>
</evidence>
<evidence type="ECO:0000259" key="20">
    <source>
        <dbReference type="PROSITE" id="PS50857"/>
    </source>
</evidence>
<dbReference type="PRINTS" id="PR01166">
    <property type="entry name" value="CYCOXIDASEII"/>
</dbReference>
<dbReference type="InterPro" id="IPR001505">
    <property type="entry name" value="Copper_CuA"/>
</dbReference>
<feature type="domain" description="Cytochrome oxidase subunit II transmembrane region profile" evidence="21">
    <location>
        <begin position="41"/>
        <end position="137"/>
    </location>
</feature>
<evidence type="ECO:0000256" key="4">
    <source>
        <dbReference type="ARBA" id="ARBA00022448"/>
    </source>
</evidence>
<dbReference type="Gene3D" id="1.10.287.90">
    <property type="match status" value="1"/>
</dbReference>
<dbReference type="InterPro" id="IPR045187">
    <property type="entry name" value="CcO_II"/>
</dbReference>
<protein>
    <recommendedName>
        <fullName evidence="3">cytochrome-c oxidase</fullName>
        <ecNumber evidence="3">7.1.1.9</ecNumber>
    </recommendedName>
    <alternativeName>
        <fullName evidence="15">Cytochrome aa3 subunit 2</fullName>
    </alternativeName>
    <alternativeName>
        <fullName evidence="14">Cytochrome c oxidase polypeptide II</fullName>
    </alternativeName>
    <alternativeName>
        <fullName evidence="17">Oxidase aa(3) subunit 2</fullName>
    </alternativeName>
</protein>
<evidence type="ECO:0000256" key="13">
    <source>
        <dbReference type="ARBA" id="ARBA00024688"/>
    </source>
</evidence>
<feature type="region of interest" description="Disordered" evidence="18">
    <location>
        <begin position="283"/>
        <end position="312"/>
    </location>
</feature>
<dbReference type="InterPro" id="IPR008972">
    <property type="entry name" value="Cupredoxin"/>
</dbReference>
<evidence type="ECO:0000256" key="12">
    <source>
        <dbReference type="ARBA" id="ARBA00023136"/>
    </source>
</evidence>
<keyword evidence="23" id="KW-1185">Reference proteome</keyword>
<dbReference type="PROSITE" id="PS50857">
    <property type="entry name" value="COX2_CUA"/>
    <property type="match status" value="1"/>
</dbReference>
<dbReference type="Gene3D" id="2.60.40.420">
    <property type="entry name" value="Cupredoxins - blue copper proteins"/>
    <property type="match status" value="1"/>
</dbReference>
<evidence type="ECO:0000313" key="23">
    <source>
        <dbReference type="Proteomes" id="UP001168537"/>
    </source>
</evidence>